<feature type="coiled-coil region" evidence="6">
    <location>
        <begin position="271"/>
        <end position="298"/>
    </location>
</feature>
<proteinExistence type="predicted"/>
<dbReference type="SUPFAM" id="SSF56954">
    <property type="entry name" value="Outer membrane efflux proteins (OEP)"/>
    <property type="match status" value="1"/>
</dbReference>
<keyword evidence="8" id="KW-1185">Reference proteome</keyword>
<name>A0A4R1MJY3_9FIRM</name>
<evidence type="ECO:0000256" key="1">
    <source>
        <dbReference type="ARBA" id="ARBA00004442"/>
    </source>
</evidence>
<accession>A0A4R1MJY3</accession>
<protein>
    <submittedName>
        <fullName evidence="7">Outer membrane efflux protein</fullName>
    </submittedName>
</protein>
<keyword evidence="2" id="KW-1134">Transmembrane beta strand</keyword>
<dbReference type="InterPro" id="IPR051906">
    <property type="entry name" value="TolC-like"/>
</dbReference>
<dbReference type="GO" id="GO:0015562">
    <property type="term" value="F:efflux transmembrane transporter activity"/>
    <property type="evidence" value="ECO:0007669"/>
    <property type="project" value="InterPro"/>
</dbReference>
<sequence>MKKIVTVALVALVLINTIFTPILHLQADESKYDREVYDVILNLETVKRMAVDSSNQSKEVEINFKRLEEGLKMAESGYKDAKDLEKNIGNIEDLIWTELRNTTREKVAKERELRDLLRGNVYFDIDLDTDLEMGEDIEYIEYILENLDIQGQAEELIFLLIELMALTQQEQLVGLLHSVVYELEIDEMFDGMSYEALQAINDLEHQKETAYLTWEKSGKALLEFQAEALYVSALSLQKSIEIQKNALDLTELMIKEQKIRLEQDMVTPIMVDMLELEKEQLELEILKLENSLESLKAELLKTVGLPLDRKVYLADIEIGYRKEADFEASLSNALNQGLEIEMQKRDIEFIKEQKEEAVSKGHISRNSSEYRMYELDIDEAYLTLDALKDSTRIAVKQSVNAFDENLRQLEIAKKGLALQEEALRGAKLQEELGMNTPLDVFEATINKAETEMMIQLAQYQMYLVEKELSLVENGFILQTGMANLQAN</sequence>
<dbReference type="PANTHER" id="PTHR30026:SF20">
    <property type="entry name" value="OUTER MEMBRANE PROTEIN TOLC"/>
    <property type="match status" value="1"/>
</dbReference>
<dbReference type="EMBL" id="SMGQ01000013">
    <property type="protein sequence ID" value="TCK92775.1"/>
    <property type="molecule type" value="Genomic_DNA"/>
</dbReference>
<comment type="subcellular location">
    <subcellularLocation>
        <location evidence="1">Cell outer membrane</location>
    </subcellularLocation>
</comment>
<dbReference type="AlphaFoldDB" id="A0A4R1MJY3"/>
<reference evidence="7 8" key="1">
    <citation type="submission" date="2019-03" db="EMBL/GenBank/DDBJ databases">
        <title>Genomic Encyclopedia of Type Strains, Phase IV (KMG-IV): sequencing the most valuable type-strain genomes for metagenomic binning, comparative biology and taxonomic classification.</title>
        <authorList>
            <person name="Goeker M."/>
        </authorList>
    </citation>
    <scope>NUCLEOTIDE SEQUENCE [LARGE SCALE GENOMIC DNA]</scope>
    <source>
        <strain evidence="7 8">DSM 24176</strain>
    </source>
</reference>
<organism evidence="7 8">
    <name type="scientific">Natranaerovirga hydrolytica</name>
    <dbReference type="NCBI Taxonomy" id="680378"/>
    <lineage>
        <taxon>Bacteria</taxon>
        <taxon>Bacillati</taxon>
        <taxon>Bacillota</taxon>
        <taxon>Clostridia</taxon>
        <taxon>Lachnospirales</taxon>
        <taxon>Natranaerovirgaceae</taxon>
        <taxon>Natranaerovirga</taxon>
    </lineage>
</organism>
<evidence type="ECO:0000256" key="4">
    <source>
        <dbReference type="ARBA" id="ARBA00023136"/>
    </source>
</evidence>
<evidence type="ECO:0000313" key="8">
    <source>
        <dbReference type="Proteomes" id="UP000294545"/>
    </source>
</evidence>
<keyword evidence="5" id="KW-0998">Cell outer membrane</keyword>
<keyword evidence="6" id="KW-0175">Coiled coil</keyword>
<keyword evidence="4" id="KW-0472">Membrane</keyword>
<evidence type="ECO:0000256" key="6">
    <source>
        <dbReference type="SAM" id="Coils"/>
    </source>
</evidence>
<evidence type="ECO:0000256" key="3">
    <source>
        <dbReference type="ARBA" id="ARBA00022692"/>
    </source>
</evidence>
<dbReference type="GO" id="GO:0009279">
    <property type="term" value="C:cell outer membrane"/>
    <property type="evidence" value="ECO:0007669"/>
    <property type="project" value="UniProtKB-SubCell"/>
</dbReference>
<dbReference type="RefSeq" id="WP_132282633.1">
    <property type="nucleotide sequence ID" value="NZ_SMGQ01000013.1"/>
</dbReference>
<evidence type="ECO:0000313" key="7">
    <source>
        <dbReference type="EMBL" id="TCK92775.1"/>
    </source>
</evidence>
<dbReference type="Gene3D" id="1.20.1600.10">
    <property type="entry name" value="Outer membrane efflux proteins (OEP)"/>
    <property type="match status" value="2"/>
</dbReference>
<evidence type="ECO:0000256" key="5">
    <source>
        <dbReference type="ARBA" id="ARBA00023237"/>
    </source>
</evidence>
<evidence type="ECO:0000256" key="2">
    <source>
        <dbReference type="ARBA" id="ARBA00022452"/>
    </source>
</evidence>
<dbReference type="PANTHER" id="PTHR30026">
    <property type="entry name" value="OUTER MEMBRANE PROTEIN TOLC"/>
    <property type="match status" value="1"/>
</dbReference>
<comment type="caution">
    <text evidence="7">The sequence shown here is derived from an EMBL/GenBank/DDBJ whole genome shotgun (WGS) entry which is preliminary data.</text>
</comment>
<gene>
    <name evidence="7" type="ORF">EDC19_1930</name>
</gene>
<keyword evidence="3" id="KW-0812">Transmembrane</keyword>
<dbReference type="GO" id="GO:0015288">
    <property type="term" value="F:porin activity"/>
    <property type="evidence" value="ECO:0007669"/>
    <property type="project" value="TreeGrafter"/>
</dbReference>
<dbReference type="GO" id="GO:1990281">
    <property type="term" value="C:efflux pump complex"/>
    <property type="evidence" value="ECO:0007669"/>
    <property type="project" value="TreeGrafter"/>
</dbReference>
<dbReference type="Proteomes" id="UP000294545">
    <property type="component" value="Unassembled WGS sequence"/>
</dbReference>